<gene>
    <name evidence="2" type="ORF">JRO89_XS09G0135800</name>
</gene>
<organism evidence="2 3">
    <name type="scientific">Xanthoceras sorbifolium</name>
    <dbReference type="NCBI Taxonomy" id="99658"/>
    <lineage>
        <taxon>Eukaryota</taxon>
        <taxon>Viridiplantae</taxon>
        <taxon>Streptophyta</taxon>
        <taxon>Embryophyta</taxon>
        <taxon>Tracheophyta</taxon>
        <taxon>Spermatophyta</taxon>
        <taxon>Magnoliopsida</taxon>
        <taxon>eudicotyledons</taxon>
        <taxon>Gunneridae</taxon>
        <taxon>Pentapetalae</taxon>
        <taxon>rosids</taxon>
        <taxon>malvids</taxon>
        <taxon>Sapindales</taxon>
        <taxon>Sapindaceae</taxon>
        <taxon>Xanthoceroideae</taxon>
        <taxon>Xanthoceras</taxon>
    </lineage>
</organism>
<dbReference type="EMBL" id="JAFEMO010000009">
    <property type="protein sequence ID" value="KAH7565111.1"/>
    <property type="molecule type" value="Genomic_DNA"/>
</dbReference>
<dbReference type="InterPro" id="IPR052929">
    <property type="entry name" value="RNase_H-like_EbsB-rel"/>
</dbReference>
<dbReference type="PANTHER" id="PTHR47074:SF75">
    <property type="entry name" value="RNASE H TYPE-1 DOMAIN-CONTAINING PROTEIN"/>
    <property type="match status" value="1"/>
</dbReference>
<proteinExistence type="predicted"/>
<evidence type="ECO:0000259" key="1">
    <source>
        <dbReference type="Pfam" id="PF13456"/>
    </source>
</evidence>
<dbReference type="CDD" id="cd06222">
    <property type="entry name" value="RNase_H_like"/>
    <property type="match status" value="1"/>
</dbReference>
<protein>
    <recommendedName>
        <fullName evidence="1">RNase H type-1 domain-containing protein</fullName>
    </recommendedName>
</protein>
<sequence length="220" mass="23907">MANLAHHGVPVRDLHPLCFKYKETIFHSLWGCSTLNSIKAGCSFAAAIPTSKDMEFFYFILACYHRLSLKELELLVVPSLRNTNIVASSCPAICPTPPRWSFPTLDCFKLNTDVATDYTNKVVGLGSIICNDQGLMMAASLRKVAADNAEALGILSGIQLVVDVSVFPFLVESDSKVVVGLINGHGVNRTSLGLIVDSIRKLASSMLCSLRDQEQVSTTK</sequence>
<dbReference type="Proteomes" id="UP000827721">
    <property type="component" value="Unassembled WGS sequence"/>
</dbReference>
<accession>A0ABQ8HLC4</accession>
<name>A0ABQ8HLC4_9ROSI</name>
<dbReference type="InterPro" id="IPR002156">
    <property type="entry name" value="RNaseH_domain"/>
</dbReference>
<feature type="domain" description="RNase H type-1" evidence="1">
    <location>
        <begin position="111"/>
        <end position="205"/>
    </location>
</feature>
<evidence type="ECO:0000313" key="2">
    <source>
        <dbReference type="EMBL" id="KAH7565111.1"/>
    </source>
</evidence>
<evidence type="ECO:0000313" key="3">
    <source>
        <dbReference type="Proteomes" id="UP000827721"/>
    </source>
</evidence>
<keyword evidence="3" id="KW-1185">Reference proteome</keyword>
<dbReference type="InterPro" id="IPR044730">
    <property type="entry name" value="RNase_H-like_dom_plant"/>
</dbReference>
<dbReference type="SUPFAM" id="SSF53098">
    <property type="entry name" value="Ribonuclease H-like"/>
    <property type="match status" value="1"/>
</dbReference>
<comment type="caution">
    <text evidence="2">The sequence shown here is derived from an EMBL/GenBank/DDBJ whole genome shotgun (WGS) entry which is preliminary data.</text>
</comment>
<dbReference type="Pfam" id="PF13456">
    <property type="entry name" value="RVT_3"/>
    <property type="match status" value="1"/>
</dbReference>
<dbReference type="PANTHER" id="PTHR47074">
    <property type="entry name" value="BNAC02G40300D PROTEIN"/>
    <property type="match status" value="1"/>
</dbReference>
<reference evidence="2 3" key="1">
    <citation type="submission" date="2021-02" db="EMBL/GenBank/DDBJ databases">
        <title>Plant Genome Project.</title>
        <authorList>
            <person name="Zhang R.-G."/>
        </authorList>
    </citation>
    <scope>NUCLEOTIDE SEQUENCE [LARGE SCALE GENOMIC DNA]</scope>
    <source>
        <tissue evidence="2">Leaves</tissue>
    </source>
</reference>
<dbReference type="InterPro" id="IPR012337">
    <property type="entry name" value="RNaseH-like_sf"/>
</dbReference>